<dbReference type="eggNOG" id="KOG2048">
    <property type="taxonomic scope" value="Eukaryota"/>
</dbReference>
<dbReference type="EnsemblPlants" id="KQL04367">
    <property type="protein sequence ID" value="KQL04367"/>
    <property type="gene ID" value="SETIT_003899mg"/>
</dbReference>
<accession>K3XPS0</accession>
<dbReference type="Gramene" id="KQL04367">
    <property type="protein sequence ID" value="KQL04367"/>
    <property type="gene ID" value="SETIT_003899mg"/>
</dbReference>
<protein>
    <submittedName>
        <fullName evidence="1">Uncharacterized protein</fullName>
    </submittedName>
</protein>
<dbReference type="Proteomes" id="UP000004995">
    <property type="component" value="Unassembled WGS sequence"/>
</dbReference>
<dbReference type="PANTHER" id="PTHR33595">
    <property type="entry name" value="VON WILLEBRAND FACTOR A DOMAIN PROTEIN"/>
    <property type="match status" value="1"/>
</dbReference>
<reference evidence="1" key="2">
    <citation type="submission" date="2018-08" db="UniProtKB">
        <authorList>
            <consortium name="EnsemblPlants"/>
        </authorList>
    </citation>
    <scope>IDENTIFICATION</scope>
    <source>
        <strain evidence="1">Yugu1</strain>
    </source>
</reference>
<keyword evidence="2" id="KW-1185">Reference proteome</keyword>
<dbReference type="EMBL" id="AGNK02002855">
    <property type="status" value="NOT_ANNOTATED_CDS"/>
    <property type="molecule type" value="Genomic_DNA"/>
</dbReference>
<organism evidence="1 2">
    <name type="scientific">Setaria italica</name>
    <name type="common">Foxtail millet</name>
    <name type="synonym">Panicum italicum</name>
    <dbReference type="NCBI Taxonomy" id="4555"/>
    <lineage>
        <taxon>Eukaryota</taxon>
        <taxon>Viridiplantae</taxon>
        <taxon>Streptophyta</taxon>
        <taxon>Embryophyta</taxon>
        <taxon>Tracheophyta</taxon>
        <taxon>Spermatophyta</taxon>
        <taxon>Magnoliopsida</taxon>
        <taxon>Liliopsida</taxon>
        <taxon>Poales</taxon>
        <taxon>Poaceae</taxon>
        <taxon>PACMAD clade</taxon>
        <taxon>Panicoideae</taxon>
        <taxon>Panicodae</taxon>
        <taxon>Paniceae</taxon>
        <taxon>Cenchrinae</taxon>
        <taxon>Setaria</taxon>
    </lineage>
</organism>
<evidence type="ECO:0000313" key="1">
    <source>
        <dbReference type="EnsemblPlants" id="KQL04367"/>
    </source>
</evidence>
<proteinExistence type="predicted"/>
<dbReference type="PANTHER" id="PTHR33595:SF19">
    <property type="entry name" value="IG-LIKE DOMAIN-CONTAINING PROTEIN"/>
    <property type="match status" value="1"/>
</dbReference>
<dbReference type="OMA" id="RTVIYID"/>
<dbReference type="AlphaFoldDB" id="K3XPS0"/>
<dbReference type="HOGENOM" id="CLU_1589265_0_0_1"/>
<dbReference type="InParanoid" id="K3XPS0"/>
<dbReference type="STRING" id="4555.K3XPS0"/>
<name>K3XPS0_SETIT</name>
<sequence>MPPPPLMPIGPTVPKVIEPNPTHSKRTVIYIDCSNIIDSTNWSVEMAASKKTPREVEVELELPDALPAIVSSCNKTRVHLTNDAYKKMVGQPLCSWLDFLPGARPSRRINGEVVLYVQTFSTMSCLPSTRCAFPYVAKVSWQHEDTTASLIVPCGVEHLIRNSNYSFI</sequence>
<evidence type="ECO:0000313" key="2">
    <source>
        <dbReference type="Proteomes" id="UP000004995"/>
    </source>
</evidence>
<reference evidence="2" key="1">
    <citation type="journal article" date="2012" name="Nat. Biotechnol.">
        <title>Reference genome sequence of the model plant Setaria.</title>
        <authorList>
            <person name="Bennetzen J.L."/>
            <person name="Schmutz J."/>
            <person name="Wang H."/>
            <person name="Percifield R."/>
            <person name="Hawkins J."/>
            <person name="Pontaroli A.C."/>
            <person name="Estep M."/>
            <person name="Feng L."/>
            <person name="Vaughn J.N."/>
            <person name="Grimwood J."/>
            <person name="Jenkins J."/>
            <person name="Barry K."/>
            <person name="Lindquist E."/>
            <person name="Hellsten U."/>
            <person name="Deshpande S."/>
            <person name="Wang X."/>
            <person name="Wu X."/>
            <person name="Mitros T."/>
            <person name="Triplett J."/>
            <person name="Yang X."/>
            <person name="Ye C.Y."/>
            <person name="Mauro-Herrera M."/>
            <person name="Wang L."/>
            <person name="Li P."/>
            <person name="Sharma M."/>
            <person name="Sharma R."/>
            <person name="Ronald P.C."/>
            <person name="Panaud O."/>
            <person name="Kellogg E.A."/>
            <person name="Brutnell T.P."/>
            <person name="Doust A.N."/>
            <person name="Tuskan G.A."/>
            <person name="Rokhsar D."/>
            <person name="Devos K.M."/>
        </authorList>
    </citation>
    <scope>NUCLEOTIDE SEQUENCE [LARGE SCALE GENOMIC DNA]</scope>
    <source>
        <strain evidence="2">cv. Yugu1</strain>
    </source>
</reference>